<proteinExistence type="predicted"/>
<dbReference type="AlphaFoldDB" id="A0A9Q1M6Q6"/>
<reference evidence="2" key="1">
    <citation type="journal article" date="2023" name="Proc. Natl. Acad. Sci. U.S.A.">
        <title>Genomic and structural basis for evolution of tropane alkaloid biosynthesis.</title>
        <authorList>
            <person name="Wanga Y.-J."/>
            <person name="Taina T."/>
            <person name="Yua J.-Y."/>
            <person name="Lia J."/>
            <person name="Xua B."/>
            <person name="Chenc J."/>
            <person name="D'Auriad J.C."/>
            <person name="Huanga J.-P."/>
            <person name="Huanga S.-X."/>
        </authorList>
    </citation>
    <scope>NUCLEOTIDE SEQUENCE [LARGE SCALE GENOMIC DNA]</scope>
    <source>
        <strain evidence="2">cv. KIB-2019</strain>
    </source>
</reference>
<keyword evidence="2" id="KW-1185">Reference proteome</keyword>
<dbReference type="Proteomes" id="UP001152561">
    <property type="component" value="Unassembled WGS sequence"/>
</dbReference>
<evidence type="ECO:0000313" key="1">
    <source>
        <dbReference type="EMBL" id="KAJ8550933.1"/>
    </source>
</evidence>
<name>A0A9Q1M6Q6_9SOLA</name>
<dbReference type="EMBL" id="JAJAGQ010000010">
    <property type="protein sequence ID" value="KAJ8550933.1"/>
    <property type="molecule type" value="Genomic_DNA"/>
</dbReference>
<comment type="caution">
    <text evidence="1">The sequence shown here is derived from an EMBL/GenBank/DDBJ whole genome shotgun (WGS) entry which is preliminary data.</text>
</comment>
<accession>A0A9Q1M6Q6</accession>
<protein>
    <submittedName>
        <fullName evidence="1">Uncharacterized protein</fullName>
    </submittedName>
</protein>
<evidence type="ECO:0000313" key="2">
    <source>
        <dbReference type="Proteomes" id="UP001152561"/>
    </source>
</evidence>
<gene>
    <name evidence="1" type="ORF">K7X08_000303</name>
</gene>
<organism evidence="1 2">
    <name type="scientific">Anisodus acutangulus</name>
    <dbReference type="NCBI Taxonomy" id="402998"/>
    <lineage>
        <taxon>Eukaryota</taxon>
        <taxon>Viridiplantae</taxon>
        <taxon>Streptophyta</taxon>
        <taxon>Embryophyta</taxon>
        <taxon>Tracheophyta</taxon>
        <taxon>Spermatophyta</taxon>
        <taxon>Magnoliopsida</taxon>
        <taxon>eudicotyledons</taxon>
        <taxon>Gunneridae</taxon>
        <taxon>Pentapetalae</taxon>
        <taxon>asterids</taxon>
        <taxon>lamiids</taxon>
        <taxon>Solanales</taxon>
        <taxon>Solanaceae</taxon>
        <taxon>Solanoideae</taxon>
        <taxon>Hyoscyameae</taxon>
        <taxon>Anisodus</taxon>
    </lineage>
</organism>
<sequence length="103" mass="11498">MDGSHTLVEYDYGAKIVIDCELKSFQTGVMSIIEKHEIQSVSLNSCDKDEFISSLATRNTKNVIDDECLFASDCYNSVSWKDMNMLCGSTLGVEHGKCDDILF</sequence>